<dbReference type="GO" id="GO:0030688">
    <property type="term" value="C:preribosome, small subunit precursor"/>
    <property type="evidence" value="ECO:0007669"/>
    <property type="project" value="TreeGrafter"/>
</dbReference>
<dbReference type="GO" id="GO:0005730">
    <property type="term" value="C:nucleolus"/>
    <property type="evidence" value="ECO:0007669"/>
    <property type="project" value="UniProtKB-SubCell"/>
</dbReference>
<feature type="region of interest" description="Disordered" evidence="9">
    <location>
        <begin position="153"/>
        <end position="252"/>
    </location>
</feature>
<feature type="compositionally biased region" description="Basic and acidic residues" evidence="9">
    <location>
        <begin position="164"/>
        <end position="178"/>
    </location>
</feature>
<organism evidence="10 11">
    <name type="scientific">Malassezia caprae</name>
    <dbReference type="NCBI Taxonomy" id="1381934"/>
    <lineage>
        <taxon>Eukaryota</taxon>
        <taxon>Fungi</taxon>
        <taxon>Dikarya</taxon>
        <taxon>Basidiomycota</taxon>
        <taxon>Ustilaginomycotina</taxon>
        <taxon>Malasseziomycetes</taxon>
        <taxon>Malasseziales</taxon>
        <taxon>Malasseziaceae</taxon>
        <taxon>Malassezia</taxon>
    </lineage>
</organism>
<name>A0AAF0E8E4_9BASI</name>
<keyword evidence="11" id="KW-1185">Reference proteome</keyword>
<dbReference type="AlphaFoldDB" id="A0AAF0E8E4"/>
<accession>A0AAF0E8E4</accession>
<dbReference type="Pfam" id="PF10153">
    <property type="entry name" value="Efg1"/>
    <property type="match status" value="1"/>
</dbReference>
<reference evidence="10" key="1">
    <citation type="submission" date="2023-03" db="EMBL/GenBank/DDBJ databases">
        <title>Mating type loci evolution in Malassezia.</title>
        <authorList>
            <person name="Coelho M.A."/>
        </authorList>
    </citation>
    <scope>NUCLEOTIDE SEQUENCE</scope>
    <source>
        <strain evidence="10">CBS 10434</strain>
    </source>
</reference>
<evidence type="ECO:0000256" key="6">
    <source>
        <dbReference type="ARBA" id="ARBA00023054"/>
    </source>
</evidence>
<evidence type="ECO:0000256" key="9">
    <source>
        <dbReference type="SAM" id="MobiDB-lite"/>
    </source>
</evidence>
<proteinExistence type="inferred from homology"/>
<evidence type="ECO:0000256" key="7">
    <source>
        <dbReference type="ARBA" id="ARBA00023242"/>
    </source>
</evidence>
<dbReference type="Proteomes" id="UP001220961">
    <property type="component" value="Chromosome 7"/>
</dbReference>
<dbReference type="PANTHER" id="PTHR33911">
    <property type="entry name" value="RRNA-PROCESSING PROTEIN EFG1"/>
    <property type="match status" value="1"/>
</dbReference>
<evidence type="ECO:0000256" key="8">
    <source>
        <dbReference type="SAM" id="Coils"/>
    </source>
</evidence>
<feature type="coiled-coil region" evidence="8">
    <location>
        <begin position="32"/>
        <end position="90"/>
    </location>
</feature>
<evidence type="ECO:0000313" key="11">
    <source>
        <dbReference type="Proteomes" id="UP001220961"/>
    </source>
</evidence>
<evidence type="ECO:0000256" key="3">
    <source>
        <dbReference type="ARBA" id="ARBA00018689"/>
    </source>
</evidence>
<dbReference type="PANTHER" id="PTHR33911:SF1">
    <property type="entry name" value="RRNA-PROCESSING PROTEIN EFG1"/>
    <property type="match status" value="1"/>
</dbReference>
<feature type="compositionally biased region" description="Acidic residues" evidence="9">
    <location>
        <begin position="179"/>
        <end position="235"/>
    </location>
</feature>
<evidence type="ECO:0000256" key="2">
    <source>
        <dbReference type="ARBA" id="ARBA00006916"/>
    </source>
</evidence>
<keyword evidence="6 8" id="KW-0175">Coiled coil</keyword>
<keyword evidence="7" id="KW-0539">Nucleus</keyword>
<gene>
    <name evidence="10" type="primary">EFG1</name>
    <name evidence="10" type="ORF">MCAP1_003298</name>
</gene>
<protein>
    <recommendedName>
        <fullName evidence="3">rRNA-processing protein EFG1</fullName>
    </recommendedName>
    <alternativeName>
        <fullName evidence="4">rRNA-processing protein efg1</fullName>
    </alternativeName>
</protein>
<evidence type="ECO:0000256" key="1">
    <source>
        <dbReference type="ARBA" id="ARBA00004604"/>
    </source>
</evidence>
<dbReference type="GO" id="GO:0000462">
    <property type="term" value="P:maturation of SSU-rRNA from tricistronic rRNA transcript (SSU-rRNA, 5.8S rRNA, LSU-rRNA)"/>
    <property type="evidence" value="ECO:0007669"/>
    <property type="project" value="TreeGrafter"/>
</dbReference>
<dbReference type="InterPro" id="IPR050786">
    <property type="entry name" value="EFG1_rRNA-proc"/>
</dbReference>
<comment type="similarity">
    <text evidence="2">Belongs to the EFG1 family.</text>
</comment>
<evidence type="ECO:0000256" key="4">
    <source>
        <dbReference type="ARBA" id="ARBA00019827"/>
    </source>
</evidence>
<keyword evidence="5" id="KW-0698">rRNA processing</keyword>
<evidence type="ECO:0000256" key="5">
    <source>
        <dbReference type="ARBA" id="ARBA00022552"/>
    </source>
</evidence>
<comment type="subcellular location">
    <subcellularLocation>
        <location evidence="1">Nucleus</location>
        <location evidence="1">Nucleolus</location>
    </subcellularLocation>
</comment>
<evidence type="ECO:0000313" key="10">
    <source>
        <dbReference type="EMBL" id="WFD21043.1"/>
    </source>
</evidence>
<dbReference type="EMBL" id="CP119914">
    <property type="protein sequence ID" value="WFD21043.1"/>
    <property type="molecule type" value="Genomic_DNA"/>
</dbReference>
<dbReference type="InterPro" id="IPR019310">
    <property type="entry name" value="Efg1"/>
</dbReference>
<sequence>MTQETPGVNKIKSLLRQTKRLLSRESLPPGVRIEAERKCKALERDLEERTQSNKERTMAARYHKVKFFERQKLVRRIRQCKRSLATAENAKPLRTRLFESRVFLNYVLHFPARQRYVALFAEHKDPVAPDAQSSDRAQVQAAEFLATVRKSMKRGEMSAEPEMELERRQATAAEKEEEAHEDEEDDEEDVDEEDVDEEDVDEEDDDEDVDEEDDDEDVDEEDDDEDVDEDDDDDANPTNAAHSLAQDDFFAL</sequence>